<sequence>MREDETFPDDLKSWREQGEWAEWIHVCLSLPGSVRPDLRPGLPHQWRGRVTSPCKGMCAWLWELACPGPATGALIQVLLLTVSVFVPRSWRTVATNSRKSWGRQGETQLRSPVEYE</sequence>
<organism evidence="2 3">
    <name type="scientific">Umbra pygmaea</name>
    <name type="common">Eastern mudminnow</name>
    <dbReference type="NCBI Taxonomy" id="75934"/>
    <lineage>
        <taxon>Eukaryota</taxon>
        <taxon>Metazoa</taxon>
        <taxon>Chordata</taxon>
        <taxon>Craniata</taxon>
        <taxon>Vertebrata</taxon>
        <taxon>Euteleostomi</taxon>
        <taxon>Actinopterygii</taxon>
        <taxon>Neopterygii</taxon>
        <taxon>Teleostei</taxon>
        <taxon>Protacanthopterygii</taxon>
        <taxon>Esociformes</taxon>
        <taxon>Umbridae</taxon>
        <taxon>Umbra</taxon>
    </lineage>
</organism>
<dbReference type="AlphaFoldDB" id="A0ABD0YAJ9"/>
<feature type="region of interest" description="Disordered" evidence="1">
    <location>
        <begin position="96"/>
        <end position="116"/>
    </location>
</feature>
<evidence type="ECO:0000313" key="2">
    <source>
        <dbReference type="EMBL" id="KAL1022951.1"/>
    </source>
</evidence>
<evidence type="ECO:0000256" key="1">
    <source>
        <dbReference type="SAM" id="MobiDB-lite"/>
    </source>
</evidence>
<comment type="caution">
    <text evidence="2">The sequence shown here is derived from an EMBL/GenBank/DDBJ whole genome shotgun (WGS) entry which is preliminary data.</text>
</comment>
<reference evidence="2 3" key="1">
    <citation type="submission" date="2024-06" db="EMBL/GenBank/DDBJ databases">
        <authorList>
            <person name="Pan Q."/>
            <person name="Wen M."/>
            <person name="Jouanno E."/>
            <person name="Zahm M."/>
            <person name="Klopp C."/>
            <person name="Cabau C."/>
            <person name="Louis A."/>
            <person name="Berthelot C."/>
            <person name="Parey E."/>
            <person name="Roest Crollius H."/>
            <person name="Montfort J."/>
            <person name="Robinson-Rechavi M."/>
            <person name="Bouchez O."/>
            <person name="Lampietro C."/>
            <person name="Lopez Roques C."/>
            <person name="Donnadieu C."/>
            <person name="Postlethwait J."/>
            <person name="Bobe J."/>
            <person name="Verreycken H."/>
            <person name="Guiguen Y."/>
        </authorList>
    </citation>
    <scope>NUCLEOTIDE SEQUENCE [LARGE SCALE GENOMIC DNA]</scope>
    <source>
        <strain evidence="2">Up_M1</strain>
        <tissue evidence="2">Testis</tissue>
    </source>
</reference>
<keyword evidence="3" id="KW-1185">Reference proteome</keyword>
<dbReference type="Proteomes" id="UP001557470">
    <property type="component" value="Unassembled WGS sequence"/>
</dbReference>
<dbReference type="EMBL" id="JAGEUA010000001">
    <property type="protein sequence ID" value="KAL1022951.1"/>
    <property type="molecule type" value="Genomic_DNA"/>
</dbReference>
<proteinExistence type="predicted"/>
<evidence type="ECO:0000313" key="3">
    <source>
        <dbReference type="Proteomes" id="UP001557470"/>
    </source>
</evidence>
<gene>
    <name evidence="2" type="ORF">UPYG_G00034630</name>
</gene>
<protein>
    <submittedName>
        <fullName evidence="2">Uncharacterized protein</fullName>
    </submittedName>
</protein>
<name>A0ABD0YAJ9_UMBPY</name>
<feature type="compositionally biased region" description="Polar residues" evidence="1">
    <location>
        <begin position="96"/>
        <end position="110"/>
    </location>
</feature>
<accession>A0ABD0YAJ9</accession>